<dbReference type="PROSITE" id="PS00829">
    <property type="entry name" value="GREAB_1"/>
    <property type="match status" value="1"/>
</dbReference>
<keyword evidence="2 4" id="KW-0238">DNA-binding</keyword>
<evidence type="ECO:0000313" key="7">
    <source>
        <dbReference type="EMBL" id="QJT23985.1"/>
    </source>
</evidence>
<dbReference type="GO" id="GO:0032784">
    <property type="term" value="P:regulation of DNA-templated transcription elongation"/>
    <property type="evidence" value="ECO:0007669"/>
    <property type="project" value="UniProtKB-UniRule"/>
</dbReference>
<proteinExistence type="inferred from homology"/>
<gene>
    <name evidence="4 7" type="primary">greB</name>
    <name evidence="7" type="ORF">E4184_22980</name>
    <name evidence="8" type="ORF">E4188_06765</name>
</gene>
<feature type="domain" description="Transcription elongation factor GreA/GreB C-terminal" evidence="5">
    <location>
        <begin position="81"/>
        <end position="155"/>
    </location>
</feature>
<accession>A0A6M5A2F4</accession>
<dbReference type="SUPFAM" id="SSF46557">
    <property type="entry name" value="GreA transcript cleavage protein, N-terminal domain"/>
    <property type="match status" value="1"/>
</dbReference>
<comment type="similarity">
    <text evidence="4">Belongs to the GreA/GreB family. GreB subfamily.</text>
</comment>
<dbReference type="HAMAP" id="MF_00105">
    <property type="entry name" value="GreA_GreB"/>
    <property type="match status" value="1"/>
</dbReference>
<dbReference type="NCBIfam" id="NF002506">
    <property type="entry name" value="PRK01885.1"/>
    <property type="match status" value="1"/>
</dbReference>
<dbReference type="InterPro" id="IPR006358">
    <property type="entry name" value="Tscrpt_elong_fac_GreB"/>
</dbReference>
<evidence type="ECO:0000256" key="3">
    <source>
        <dbReference type="ARBA" id="ARBA00023163"/>
    </source>
</evidence>
<dbReference type="Proteomes" id="UP000501427">
    <property type="component" value="Chromosome"/>
</dbReference>
<sequence length="172" mass="20429">MIRKLLTKEGYEKLKDELKYLTRERRPEVTEIVSWAASLGDRSENADYKENKRLLRQIDRRIRHLTKLLEVAERIEYNPVQEGKVFFGAWCELVNDDDEMLKFRIVGDEEVYWRKDYISLSSPMAKSCLGKRVDDEIVVHTPLGIKTWYIIKIEYNKDDPAFLMSLPRSRTL</sequence>
<evidence type="ECO:0000313" key="9">
    <source>
        <dbReference type="Proteomes" id="UP000501427"/>
    </source>
</evidence>
<dbReference type="GO" id="GO:0006354">
    <property type="term" value="P:DNA-templated transcription elongation"/>
    <property type="evidence" value="ECO:0007669"/>
    <property type="project" value="TreeGrafter"/>
</dbReference>
<dbReference type="PANTHER" id="PTHR30437:SF6">
    <property type="entry name" value="TRANSCRIPTION ELONGATION FACTOR GREB"/>
    <property type="match status" value="1"/>
</dbReference>
<evidence type="ECO:0000313" key="8">
    <source>
        <dbReference type="EMBL" id="QJT38273.1"/>
    </source>
</evidence>
<dbReference type="Gene3D" id="3.10.50.30">
    <property type="entry name" value="Transcription elongation factor, GreA/GreB, C-terminal domain"/>
    <property type="match status" value="1"/>
</dbReference>
<keyword evidence="7" id="KW-0251">Elongation factor</keyword>
<keyword evidence="1 4" id="KW-0805">Transcription regulation</keyword>
<comment type="function">
    <text evidence="4">Necessary for efficient RNA polymerase transcription elongation past template-encoded arresting sites. The arresting sites in DNA have the property of trapping a certain fraction of elongating RNA polymerases that pass through, resulting in locked ternary complexes. Cleavage of the nascent transcript by cleavage factors such as GreA or GreB allows the resumption of elongation from the new 3'terminus. GreB releases sequences of up to 9 nucleotides in length.</text>
</comment>
<dbReference type="InterPro" id="IPR001437">
    <property type="entry name" value="Tscrpt_elong_fac_GreA/B_C"/>
</dbReference>
<dbReference type="InterPro" id="IPR036805">
    <property type="entry name" value="Tscrpt_elong_fac_GreA/B_N_sf"/>
</dbReference>
<dbReference type="InterPro" id="IPR022691">
    <property type="entry name" value="Tscrpt_elong_fac_GreA/B_N"/>
</dbReference>
<evidence type="ECO:0000313" key="10">
    <source>
        <dbReference type="Proteomes" id="UP000502657"/>
    </source>
</evidence>
<dbReference type="Gene3D" id="1.10.287.180">
    <property type="entry name" value="Transcription elongation factor, GreA/GreB, N-terminal domain"/>
    <property type="match status" value="1"/>
</dbReference>
<keyword evidence="7" id="KW-0648">Protein biosynthesis</keyword>
<protein>
    <recommendedName>
        <fullName evidence="4">Transcription elongation factor GreB</fullName>
    </recommendedName>
    <alternativeName>
        <fullName evidence="4">Transcript cleavage factor GreB</fullName>
    </alternativeName>
</protein>
<dbReference type="InterPro" id="IPR023459">
    <property type="entry name" value="Tscrpt_elong_fac_GreA/B_fam"/>
</dbReference>
<name>A0A6M5A2F4_AERME</name>
<dbReference type="PANTHER" id="PTHR30437">
    <property type="entry name" value="TRANSCRIPTION ELONGATION FACTOR GREA"/>
    <property type="match status" value="1"/>
</dbReference>
<dbReference type="Proteomes" id="UP000502657">
    <property type="component" value="Chromosome"/>
</dbReference>
<keyword evidence="3 4" id="KW-0804">Transcription</keyword>
<dbReference type="NCBIfam" id="TIGR01461">
    <property type="entry name" value="greB"/>
    <property type="match status" value="1"/>
</dbReference>
<dbReference type="GO" id="GO:0003746">
    <property type="term" value="F:translation elongation factor activity"/>
    <property type="evidence" value="ECO:0007669"/>
    <property type="project" value="UniProtKB-KW"/>
</dbReference>
<dbReference type="FunFam" id="3.10.50.30:FF:000001">
    <property type="entry name" value="Transcription elongation factor GreA"/>
    <property type="match status" value="1"/>
</dbReference>
<dbReference type="FunFam" id="1.10.287.180:FF:000001">
    <property type="entry name" value="Transcription elongation factor GreA"/>
    <property type="match status" value="1"/>
</dbReference>
<dbReference type="InterPro" id="IPR028624">
    <property type="entry name" value="Tscrpt_elong_fac_GreA/B"/>
</dbReference>
<dbReference type="GO" id="GO:0003677">
    <property type="term" value="F:DNA binding"/>
    <property type="evidence" value="ECO:0007669"/>
    <property type="project" value="UniProtKB-UniRule"/>
</dbReference>
<reference evidence="9 10" key="1">
    <citation type="submission" date="2019-03" db="EMBL/GenBank/DDBJ databases">
        <title>Novel transposon Tn6433 accelerates the dissemination of tet(E) in Aeromonas from aerobic biofilm under oxytetracycline stress.</title>
        <authorList>
            <person name="Shi Y."/>
            <person name="Tian Z."/>
            <person name="Zhang Y."/>
            <person name="Zhang H."/>
            <person name="Yang M."/>
        </authorList>
    </citation>
    <scope>NUCLEOTIDE SEQUENCE [LARGE SCALE GENOMIC DNA]</scope>
    <source>
        <strain evidence="8 10">R50-22</strain>
        <strain evidence="7 9">T0.1-19</strain>
    </source>
</reference>
<evidence type="ECO:0000256" key="4">
    <source>
        <dbReference type="HAMAP-Rule" id="MF_00930"/>
    </source>
</evidence>
<keyword evidence="10" id="KW-1185">Reference proteome</keyword>
<dbReference type="InterPro" id="IPR018151">
    <property type="entry name" value="TF_GreA/GreB_CS"/>
</dbReference>
<dbReference type="HAMAP" id="MF_00930">
    <property type="entry name" value="GreB"/>
    <property type="match status" value="1"/>
</dbReference>
<dbReference type="PIRSF" id="PIRSF006092">
    <property type="entry name" value="GreA_GreB"/>
    <property type="match status" value="1"/>
</dbReference>
<organism evidence="7 9">
    <name type="scientific">Aeromonas media</name>
    <dbReference type="NCBI Taxonomy" id="651"/>
    <lineage>
        <taxon>Bacteria</taxon>
        <taxon>Pseudomonadati</taxon>
        <taxon>Pseudomonadota</taxon>
        <taxon>Gammaproteobacteria</taxon>
        <taxon>Aeromonadales</taxon>
        <taxon>Aeromonadaceae</taxon>
        <taxon>Aeromonas</taxon>
    </lineage>
</organism>
<dbReference type="AlphaFoldDB" id="A0A6M5A2F4"/>
<dbReference type="Pfam" id="PF03449">
    <property type="entry name" value="GreA_GreB_N"/>
    <property type="match status" value="1"/>
</dbReference>
<feature type="domain" description="Transcription elongation factor GreA/GreB N-terminal" evidence="6">
    <location>
        <begin position="5"/>
        <end position="73"/>
    </location>
</feature>
<evidence type="ECO:0000259" key="6">
    <source>
        <dbReference type="Pfam" id="PF03449"/>
    </source>
</evidence>
<dbReference type="GO" id="GO:0070063">
    <property type="term" value="F:RNA polymerase binding"/>
    <property type="evidence" value="ECO:0007669"/>
    <property type="project" value="InterPro"/>
</dbReference>
<dbReference type="EMBL" id="CP038441">
    <property type="protein sequence ID" value="QJT23985.1"/>
    <property type="molecule type" value="Genomic_DNA"/>
</dbReference>
<dbReference type="InterPro" id="IPR036953">
    <property type="entry name" value="GreA/GreB_C_sf"/>
</dbReference>
<dbReference type="RefSeq" id="WP_161646928.1">
    <property type="nucleotide sequence ID" value="NZ_CAWPJG010000001.1"/>
</dbReference>
<dbReference type="Pfam" id="PF01272">
    <property type="entry name" value="GreA_GreB"/>
    <property type="match status" value="1"/>
</dbReference>
<evidence type="ECO:0000256" key="2">
    <source>
        <dbReference type="ARBA" id="ARBA00023125"/>
    </source>
</evidence>
<evidence type="ECO:0000259" key="5">
    <source>
        <dbReference type="Pfam" id="PF01272"/>
    </source>
</evidence>
<evidence type="ECO:0000256" key="1">
    <source>
        <dbReference type="ARBA" id="ARBA00023015"/>
    </source>
</evidence>
<dbReference type="EMBL" id="CP038448">
    <property type="protein sequence ID" value="QJT38273.1"/>
    <property type="molecule type" value="Genomic_DNA"/>
</dbReference>
<dbReference type="SUPFAM" id="SSF54534">
    <property type="entry name" value="FKBP-like"/>
    <property type="match status" value="1"/>
</dbReference>